<comment type="caution">
    <text evidence="2">The sequence shown here is derived from an EMBL/GenBank/DDBJ whole genome shotgun (WGS) entry which is preliminary data.</text>
</comment>
<proteinExistence type="predicted"/>
<dbReference type="Proteomes" id="UP000632498">
    <property type="component" value="Unassembled WGS sequence"/>
</dbReference>
<feature type="region of interest" description="Disordered" evidence="1">
    <location>
        <begin position="57"/>
        <end position="83"/>
    </location>
</feature>
<organism evidence="2 3">
    <name type="scientific">Terasakiella brassicae</name>
    <dbReference type="NCBI Taxonomy" id="1634917"/>
    <lineage>
        <taxon>Bacteria</taxon>
        <taxon>Pseudomonadati</taxon>
        <taxon>Pseudomonadota</taxon>
        <taxon>Alphaproteobacteria</taxon>
        <taxon>Rhodospirillales</taxon>
        <taxon>Terasakiellaceae</taxon>
        <taxon>Terasakiella</taxon>
    </lineage>
</organism>
<evidence type="ECO:0000256" key="1">
    <source>
        <dbReference type="SAM" id="MobiDB-lite"/>
    </source>
</evidence>
<dbReference type="AlphaFoldDB" id="A0A917F586"/>
<name>A0A917F586_9PROT</name>
<dbReference type="EMBL" id="BMHV01000002">
    <property type="protein sequence ID" value="GGF53529.1"/>
    <property type="molecule type" value="Genomic_DNA"/>
</dbReference>
<sequence length="83" mass="9482">MEYQSRSPRVVAAHFFAQYGYDYSLQQVSANLGCGQDELFWKNVVDILGELREDDRRGRHPCAALPPRTQKPVMANKPARSDQ</sequence>
<gene>
    <name evidence="2" type="ORF">GCM10011332_03630</name>
</gene>
<accession>A0A917F586</accession>
<evidence type="ECO:0000313" key="3">
    <source>
        <dbReference type="Proteomes" id="UP000632498"/>
    </source>
</evidence>
<reference evidence="2" key="1">
    <citation type="journal article" date="2014" name="Int. J. Syst. Evol. Microbiol.">
        <title>Complete genome sequence of Corynebacterium casei LMG S-19264T (=DSM 44701T), isolated from a smear-ripened cheese.</title>
        <authorList>
            <consortium name="US DOE Joint Genome Institute (JGI-PGF)"/>
            <person name="Walter F."/>
            <person name="Albersmeier A."/>
            <person name="Kalinowski J."/>
            <person name="Ruckert C."/>
        </authorList>
    </citation>
    <scope>NUCLEOTIDE SEQUENCE</scope>
    <source>
        <strain evidence="2">CGMCC 1.15254</strain>
    </source>
</reference>
<dbReference type="RefSeq" id="WP_188660643.1">
    <property type="nucleotide sequence ID" value="NZ_BMHV01000002.1"/>
</dbReference>
<evidence type="ECO:0000313" key="2">
    <source>
        <dbReference type="EMBL" id="GGF53529.1"/>
    </source>
</evidence>
<keyword evidence="3" id="KW-1185">Reference proteome</keyword>
<protein>
    <submittedName>
        <fullName evidence="2">Uncharacterized protein</fullName>
    </submittedName>
</protein>
<reference evidence="2" key="2">
    <citation type="submission" date="2020-09" db="EMBL/GenBank/DDBJ databases">
        <authorList>
            <person name="Sun Q."/>
            <person name="Zhou Y."/>
        </authorList>
    </citation>
    <scope>NUCLEOTIDE SEQUENCE</scope>
    <source>
        <strain evidence="2">CGMCC 1.15254</strain>
    </source>
</reference>